<dbReference type="KEGG" id="blac:94348463"/>
<keyword evidence="2" id="KW-1185">Reference proteome</keyword>
<accession>A0A976IJP5</accession>
<dbReference type="RefSeq" id="XP_067822555.1">
    <property type="nucleotide sequence ID" value="XM_067962792.1"/>
</dbReference>
<dbReference type="Proteomes" id="UP000294530">
    <property type="component" value="Unassembled WGS sequence"/>
</dbReference>
<dbReference type="EMBL" id="SHOA02000001">
    <property type="protein sequence ID" value="TDH73056.1"/>
    <property type="molecule type" value="Genomic_DNA"/>
</dbReference>
<organism evidence="1 2">
    <name type="scientific">Bremia lactucae</name>
    <name type="common">Lettuce downy mildew</name>
    <dbReference type="NCBI Taxonomy" id="4779"/>
    <lineage>
        <taxon>Eukaryota</taxon>
        <taxon>Sar</taxon>
        <taxon>Stramenopiles</taxon>
        <taxon>Oomycota</taxon>
        <taxon>Peronosporomycetes</taxon>
        <taxon>Peronosporales</taxon>
        <taxon>Peronosporaceae</taxon>
        <taxon>Bremia</taxon>
    </lineage>
</organism>
<name>A0A976IJP5_BRELC</name>
<proteinExistence type="predicted"/>
<dbReference type="AlphaFoldDB" id="A0A976IJP5"/>
<comment type="caution">
    <text evidence="1">The sequence shown here is derived from an EMBL/GenBank/DDBJ whole genome shotgun (WGS) entry which is preliminary data.</text>
</comment>
<dbReference type="GeneID" id="94348463"/>
<evidence type="ECO:0000313" key="2">
    <source>
        <dbReference type="Proteomes" id="UP000294530"/>
    </source>
</evidence>
<sequence>MASPEGLTVTVTPMPHSLRLSHCSTIRHFGMWRQGGLLSEFEADEAVLFFPVNDSHKPNAS</sequence>
<protein>
    <submittedName>
        <fullName evidence="1">Uncharacterized protein</fullName>
    </submittedName>
</protein>
<evidence type="ECO:0000313" key="1">
    <source>
        <dbReference type="EMBL" id="TDH73056.1"/>
    </source>
</evidence>
<reference evidence="1 2" key="1">
    <citation type="journal article" date="2021" name="Genome Biol.">
        <title>AFLAP: assembly-free linkage analysis pipeline using k-mers from genome sequencing data.</title>
        <authorList>
            <person name="Fletcher K."/>
            <person name="Zhang L."/>
            <person name="Gil J."/>
            <person name="Han R."/>
            <person name="Cavanaugh K."/>
            <person name="Michelmore R."/>
        </authorList>
    </citation>
    <scope>NUCLEOTIDE SEQUENCE [LARGE SCALE GENOMIC DNA]</scope>
    <source>
        <strain evidence="1 2">SF5</strain>
    </source>
</reference>
<gene>
    <name evidence="1" type="ORF">CCR75_004706</name>
</gene>